<dbReference type="InterPro" id="IPR036390">
    <property type="entry name" value="WH_DNA-bd_sf"/>
</dbReference>
<evidence type="ECO:0000256" key="3">
    <source>
        <dbReference type="ARBA" id="ARBA00023125"/>
    </source>
</evidence>
<dbReference type="PANTHER" id="PTHR30537:SF5">
    <property type="entry name" value="HTH-TYPE TRANSCRIPTIONAL ACTIVATOR TTDR-RELATED"/>
    <property type="match status" value="1"/>
</dbReference>
<dbReference type="GO" id="GO:0006351">
    <property type="term" value="P:DNA-templated transcription"/>
    <property type="evidence" value="ECO:0007669"/>
    <property type="project" value="TreeGrafter"/>
</dbReference>
<protein>
    <submittedName>
        <fullName evidence="6">Putative LysR family transcriptional regulator</fullName>
    </submittedName>
</protein>
<dbReference type="FunFam" id="3.40.190.290:FF:000001">
    <property type="entry name" value="Transcriptional regulator, LysR family"/>
    <property type="match status" value="1"/>
</dbReference>
<dbReference type="EMBL" id="BATL01000049">
    <property type="protein sequence ID" value="GAD76654.1"/>
    <property type="molecule type" value="Genomic_DNA"/>
</dbReference>
<dbReference type="Pfam" id="PF00126">
    <property type="entry name" value="HTH_1"/>
    <property type="match status" value="1"/>
</dbReference>
<evidence type="ECO:0000256" key="1">
    <source>
        <dbReference type="ARBA" id="ARBA00009437"/>
    </source>
</evidence>
<feature type="domain" description="HTH lysR-type" evidence="5">
    <location>
        <begin position="1"/>
        <end position="59"/>
    </location>
</feature>
<dbReference type="SUPFAM" id="SSF53850">
    <property type="entry name" value="Periplasmic binding protein-like II"/>
    <property type="match status" value="1"/>
</dbReference>
<dbReference type="CDD" id="cd08422">
    <property type="entry name" value="PBP2_CrgA_like"/>
    <property type="match status" value="1"/>
</dbReference>
<dbReference type="GO" id="GO:0003700">
    <property type="term" value="F:DNA-binding transcription factor activity"/>
    <property type="evidence" value="ECO:0007669"/>
    <property type="project" value="InterPro"/>
</dbReference>
<dbReference type="FunFam" id="1.10.10.10:FF:000001">
    <property type="entry name" value="LysR family transcriptional regulator"/>
    <property type="match status" value="1"/>
</dbReference>
<dbReference type="RefSeq" id="WP_021710401.1">
    <property type="nucleotide sequence ID" value="NZ_BAOB01000086.1"/>
</dbReference>
<sequence length="302" mass="33640">MNNMASLPIFVTVVECGSFSLAAKQLNLTKSAVSKRISQLEDDLAIRLLNRTTRKLSLTEAGHRYYDYAVQSVHLAQQGLDAVSELQGNPQGKLKITAPMSFGCLHIAPLISEFLDHYPGIDVDLQLEDAMVDLVKHGFDLGIRIGELSLSNLIAKRLATCKSVLCCSPSYFQQHGSPAKPSDLVAHNCIRYAYFRGGVDWTFFHNGQDVKVLPKGNVVVNNSEAIRQLLLGGSGIAQLPTFIAARDIKKGTLMTLMDDYSLPEHAIYAVYPERKHLPLKVRVFIDFLSEKFGHRTPYWDDY</sequence>
<evidence type="ECO:0000259" key="5">
    <source>
        <dbReference type="PROSITE" id="PS50931"/>
    </source>
</evidence>
<reference evidence="6 7" key="1">
    <citation type="submission" date="2013-09" db="EMBL/GenBank/DDBJ databases">
        <title>Whole genome shotgun sequence of Vibrio azureus NBRC 104587.</title>
        <authorList>
            <person name="Isaki S."/>
            <person name="Hosoyama A."/>
            <person name="Numata M."/>
            <person name="Hashimoto M."/>
            <person name="Hosoyama Y."/>
            <person name="Tsuchikane K."/>
            <person name="Noguchi M."/>
            <person name="Hirakata S."/>
            <person name="Ichikawa N."/>
            <person name="Ohji S."/>
            <person name="Yamazoe A."/>
            <person name="Fujita N."/>
        </authorList>
    </citation>
    <scope>NUCLEOTIDE SEQUENCE [LARGE SCALE GENOMIC DNA]</scope>
    <source>
        <strain evidence="6 7">NBRC 104587</strain>
    </source>
</reference>
<dbReference type="OrthoDB" id="9786526at2"/>
<evidence type="ECO:0000256" key="4">
    <source>
        <dbReference type="ARBA" id="ARBA00023163"/>
    </source>
</evidence>
<dbReference type="eggNOG" id="COG0583">
    <property type="taxonomic scope" value="Bacteria"/>
</dbReference>
<dbReference type="InterPro" id="IPR058163">
    <property type="entry name" value="LysR-type_TF_proteobact-type"/>
</dbReference>
<dbReference type="GO" id="GO:0043565">
    <property type="term" value="F:sequence-specific DNA binding"/>
    <property type="evidence" value="ECO:0007669"/>
    <property type="project" value="TreeGrafter"/>
</dbReference>
<accession>U3C5G1</accession>
<evidence type="ECO:0000256" key="2">
    <source>
        <dbReference type="ARBA" id="ARBA00023015"/>
    </source>
</evidence>
<dbReference type="InterPro" id="IPR036388">
    <property type="entry name" value="WH-like_DNA-bd_sf"/>
</dbReference>
<dbReference type="Gene3D" id="1.10.10.10">
    <property type="entry name" value="Winged helix-like DNA-binding domain superfamily/Winged helix DNA-binding domain"/>
    <property type="match status" value="1"/>
</dbReference>
<organism evidence="6 7">
    <name type="scientific">Vibrio azureus NBRC 104587</name>
    <dbReference type="NCBI Taxonomy" id="1219077"/>
    <lineage>
        <taxon>Bacteria</taxon>
        <taxon>Pseudomonadati</taxon>
        <taxon>Pseudomonadota</taxon>
        <taxon>Gammaproteobacteria</taxon>
        <taxon>Vibrionales</taxon>
        <taxon>Vibrionaceae</taxon>
        <taxon>Vibrio</taxon>
    </lineage>
</organism>
<keyword evidence="3" id="KW-0238">DNA-binding</keyword>
<keyword evidence="4" id="KW-0804">Transcription</keyword>
<name>U3C5G1_9VIBR</name>
<dbReference type="InterPro" id="IPR000847">
    <property type="entry name" value="LysR_HTH_N"/>
</dbReference>
<dbReference type="Gene3D" id="3.40.190.290">
    <property type="match status" value="1"/>
</dbReference>
<dbReference type="InterPro" id="IPR005119">
    <property type="entry name" value="LysR_subst-bd"/>
</dbReference>
<gene>
    <name evidence="6" type="ORF">VAZ01S_049_00200</name>
</gene>
<dbReference type="STRING" id="1219077.VAZ01S_049_00200"/>
<dbReference type="PANTHER" id="PTHR30537">
    <property type="entry name" value="HTH-TYPE TRANSCRIPTIONAL REGULATOR"/>
    <property type="match status" value="1"/>
</dbReference>
<dbReference type="PROSITE" id="PS50931">
    <property type="entry name" value="HTH_LYSR"/>
    <property type="match status" value="1"/>
</dbReference>
<evidence type="ECO:0000313" key="7">
    <source>
        <dbReference type="Proteomes" id="UP000016567"/>
    </source>
</evidence>
<dbReference type="Proteomes" id="UP000016567">
    <property type="component" value="Unassembled WGS sequence"/>
</dbReference>
<dbReference type="PRINTS" id="PR00039">
    <property type="entry name" value="HTHLYSR"/>
</dbReference>
<comment type="similarity">
    <text evidence="1">Belongs to the LysR transcriptional regulatory family.</text>
</comment>
<dbReference type="SUPFAM" id="SSF46785">
    <property type="entry name" value="Winged helix' DNA-binding domain"/>
    <property type="match status" value="1"/>
</dbReference>
<proteinExistence type="inferred from homology"/>
<dbReference type="AlphaFoldDB" id="U3C5G1"/>
<evidence type="ECO:0000313" key="6">
    <source>
        <dbReference type="EMBL" id="GAD76654.1"/>
    </source>
</evidence>
<keyword evidence="2" id="KW-0805">Transcription regulation</keyword>
<comment type="caution">
    <text evidence="6">The sequence shown here is derived from an EMBL/GenBank/DDBJ whole genome shotgun (WGS) entry which is preliminary data.</text>
</comment>
<keyword evidence="7" id="KW-1185">Reference proteome</keyword>
<dbReference type="Pfam" id="PF03466">
    <property type="entry name" value="LysR_substrate"/>
    <property type="match status" value="1"/>
</dbReference>